<organism evidence="2">
    <name type="scientific">Arcella intermedia</name>
    <dbReference type="NCBI Taxonomy" id="1963864"/>
    <lineage>
        <taxon>Eukaryota</taxon>
        <taxon>Amoebozoa</taxon>
        <taxon>Tubulinea</taxon>
        <taxon>Elardia</taxon>
        <taxon>Arcellinida</taxon>
        <taxon>Sphaerothecina</taxon>
        <taxon>Arcellidae</taxon>
        <taxon>Arcella</taxon>
    </lineage>
</organism>
<dbReference type="EMBL" id="GIBP01008722">
    <property type="protein sequence ID" value="NDV37691.1"/>
    <property type="molecule type" value="Transcribed_RNA"/>
</dbReference>
<sequence length="175" mass="18876">MMLSRLSLATDVCSCLNVSFSFFISCMTCVISLLILCSCLCSICKKVLPSNSEHVGLCFQSKWRHIFRNSLQSALTLSGIVIFPSAILNRQAISFRSSKGGLPDTNSIAKQPTDHISHLLPYSSELMTSGAQYHGVPTVDLLLIGSLEISTAVPKSMTLSTPSLLISTLSGFKSL</sequence>
<proteinExistence type="predicted"/>
<evidence type="ECO:0000256" key="1">
    <source>
        <dbReference type="SAM" id="Phobius"/>
    </source>
</evidence>
<reference evidence="2" key="1">
    <citation type="journal article" date="2020" name="J. Eukaryot. Microbiol.">
        <title>De novo Sequencing, Assembly and Annotation of the Transcriptome for the Free-Living Testate Amoeba Arcella intermedia.</title>
        <authorList>
            <person name="Ribeiro G.M."/>
            <person name="Porfirio-Sousa A.L."/>
            <person name="Maurer-Alcala X.X."/>
            <person name="Katz L.A."/>
            <person name="Lahr D.J.G."/>
        </authorList>
    </citation>
    <scope>NUCLEOTIDE SEQUENCE</scope>
</reference>
<dbReference type="PROSITE" id="PS51257">
    <property type="entry name" value="PROKAR_LIPOPROTEIN"/>
    <property type="match status" value="1"/>
</dbReference>
<keyword evidence="1" id="KW-0812">Transmembrane</keyword>
<name>A0A6B2LLQ6_9EUKA</name>
<keyword evidence="1" id="KW-0472">Membrane</keyword>
<dbReference type="AlphaFoldDB" id="A0A6B2LLQ6"/>
<feature type="transmembrane region" description="Helical" evidence="1">
    <location>
        <begin position="20"/>
        <end position="43"/>
    </location>
</feature>
<evidence type="ECO:0000313" key="2">
    <source>
        <dbReference type="EMBL" id="NDV37691.1"/>
    </source>
</evidence>
<keyword evidence="1" id="KW-1133">Transmembrane helix</keyword>
<protein>
    <submittedName>
        <fullName evidence="2">Uncharacterized protein</fullName>
    </submittedName>
</protein>
<accession>A0A6B2LLQ6</accession>